<accession>A0A6F8SQN4</accession>
<evidence type="ECO:0000313" key="1">
    <source>
        <dbReference type="EMBL" id="BCA90508.1"/>
    </source>
</evidence>
<organism evidence="1 2">
    <name type="scientific">Vreelandella aquamarina</name>
    <dbReference type="NCBI Taxonomy" id="77097"/>
    <lineage>
        <taxon>Bacteria</taxon>
        <taxon>Pseudomonadati</taxon>
        <taxon>Pseudomonadota</taxon>
        <taxon>Gammaproteobacteria</taxon>
        <taxon>Oceanospirillales</taxon>
        <taxon>Halomonadaceae</taxon>
        <taxon>Vreelandella</taxon>
    </lineage>
</organism>
<proteinExistence type="predicted"/>
<sequence>MKNTSLLPLKQRSWQRLPYKFALMLALVLMLMLMLMGSATGDQHWEALHSEVRRGDVVPLETILDWLDAHYIGDVLEVEIDRDDGLVEYEIKLLGPQGQVVEFEFDGHSGQLMQIEGVRIREMQR</sequence>
<evidence type="ECO:0000313" key="2">
    <source>
        <dbReference type="Proteomes" id="UP000503197"/>
    </source>
</evidence>
<dbReference type="EMBL" id="AP022821">
    <property type="protein sequence ID" value="BCA90508.1"/>
    <property type="molecule type" value="Genomic_DNA"/>
</dbReference>
<evidence type="ECO:0008006" key="3">
    <source>
        <dbReference type="Google" id="ProtNLM"/>
    </source>
</evidence>
<name>A0A6F8SQN4_9GAMM</name>
<dbReference type="Proteomes" id="UP000503197">
    <property type="component" value="Chromosome"/>
</dbReference>
<reference evidence="1 2" key="1">
    <citation type="submission" date="2020-02" db="EMBL/GenBank/DDBJ databases">
        <title>Complete Genome Sequence of Halomonas meridiana strain BAA-801, Isolated from Deep Sea Thermal Vent.</title>
        <authorList>
            <person name="Takahashi Y."/>
            <person name="Takahashi H."/>
            <person name="Galipon J."/>
            <person name="Arakawa K."/>
        </authorList>
    </citation>
    <scope>NUCLEOTIDE SEQUENCE [LARGE SCALE GENOMIC DNA]</scope>
    <source>
        <strain evidence="1 2">Slthf1</strain>
    </source>
</reference>
<dbReference type="AlphaFoldDB" id="A0A6F8SQN4"/>
<gene>
    <name evidence="1" type="ORF">HMSLTHF_02830</name>
</gene>
<protein>
    <recommendedName>
        <fullName evidence="3">PepSY domain-containing protein</fullName>
    </recommendedName>
</protein>